<keyword evidence="1" id="KW-0732">Signal</keyword>
<accession>A0A2K8UDG2</accession>
<reference evidence="2 3" key="1">
    <citation type="submission" date="2017-03" db="EMBL/GenBank/DDBJ databases">
        <title>Complete genome sequence of Candidatus 'Thiodictyon syntrophicum' sp. nov. strain Cad16T, a photolithoautotroph purple sulfur bacterium isolated from an alpine meromictic lake.</title>
        <authorList>
            <person name="Luedin S.M."/>
            <person name="Pothier J.F."/>
            <person name="Danza F."/>
            <person name="Storelli N."/>
            <person name="Wittwer M."/>
            <person name="Tonolla M."/>
        </authorList>
    </citation>
    <scope>NUCLEOTIDE SEQUENCE [LARGE SCALE GENOMIC DNA]</scope>
    <source>
        <strain evidence="2 3">Cad16T</strain>
    </source>
</reference>
<feature type="signal peptide" evidence="1">
    <location>
        <begin position="1"/>
        <end position="25"/>
    </location>
</feature>
<dbReference type="Proteomes" id="UP000232638">
    <property type="component" value="Chromosome"/>
</dbReference>
<dbReference type="AlphaFoldDB" id="A0A2K8UDG2"/>
<proteinExistence type="predicted"/>
<name>A0A2K8UDG2_9GAMM</name>
<gene>
    <name evidence="2" type="ORF">THSYN_23575</name>
</gene>
<dbReference type="KEGG" id="tsy:THSYN_23575"/>
<evidence type="ECO:0000313" key="2">
    <source>
        <dbReference type="EMBL" id="AUB83634.1"/>
    </source>
</evidence>
<sequence>MPISNSLPGLLPLIFALLHGSAVMAAGGTDQQQRQPSPASAAFEDRGACPFECCEYTNWIAKREIAVHQAMDEASPVVFRSKESDAFGNQDRCE</sequence>
<dbReference type="EMBL" id="CP020370">
    <property type="protein sequence ID" value="AUB83634.1"/>
    <property type="molecule type" value="Genomic_DNA"/>
</dbReference>
<evidence type="ECO:0000256" key="1">
    <source>
        <dbReference type="SAM" id="SignalP"/>
    </source>
</evidence>
<protein>
    <submittedName>
        <fullName evidence="2">Uncharacterized protein</fullName>
    </submittedName>
</protein>
<evidence type="ECO:0000313" key="3">
    <source>
        <dbReference type="Proteomes" id="UP000232638"/>
    </source>
</evidence>
<dbReference type="OrthoDB" id="8774626at2"/>
<keyword evidence="3" id="KW-1185">Reference proteome</keyword>
<feature type="chain" id="PRO_5014804321" evidence="1">
    <location>
        <begin position="26"/>
        <end position="94"/>
    </location>
</feature>
<dbReference type="RefSeq" id="WP_100921316.1">
    <property type="nucleotide sequence ID" value="NZ_CP020370.1"/>
</dbReference>
<organism evidence="2 3">
    <name type="scientific">Candidatus Thiodictyon syntrophicum</name>
    <dbReference type="NCBI Taxonomy" id="1166950"/>
    <lineage>
        <taxon>Bacteria</taxon>
        <taxon>Pseudomonadati</taxon>
        <taxon>Pseudomonadota</taxon>
        <taxon>Gammaproteobacteria</taxon>
        <taxon>Chromatiales</taxon>
        <taxon>Chromatiaceae</taxon>
        <taxon>Thiodictyon</taxon>
    </lineage>
</organism>